<name>A0AAW8R6D5_9ALTE</name>
<accession>A0AAW8R6D5</accession>
<dbReference type="GO" id="GO:0009102">
    <property type="term" value="P:biotin biosynthetic process"/>
    <property type="evidence" value="ECO:0007669"/>
    <property type="project" value="UniProtKB-UniRule"/>
</dbReference>
<comment type="caution">
    <text evidence="7">The sequence shown here is derived from an EMBL/GenBank/DDBJ whole genome shotgun (WGS) entry which is preliminary data.</text>
</comment>
<comment type="subunit">
    <text evidence="5">Monomer.</text>
</comment>
<evidence type="ECO:0000256" key="2">
    <source>
        <dbReference type="ARBA" id="ARBA00022490"/>
    </source>
</evidence>
<evidence type="ECO:0000256" key="5">
    <source>
        <dbReference type="HAMAP-Rule" id="MF_01260"/>
    </source>
</evidence>
<evidence type="ECO:0000256" key="1">
    <source>
        <dbReference type="ARBA" id="ARBA00022487"/>
    </source>
</evidence>
<dbReference type="HAMAP" id="MF_01260">
    <property type="entry name" value="Carboxylester"/>
    <property type="match status" value="1"/>
</dbReference>
<evidence type="ECO:0000256" key="3">
    <source>
        <dbReference type="ARBA" id="ARBA00022756"/>
    </source>
</evidence>
<dbReference type="PANTHER" id="PTHR43798">
    <property type="entry name" value="MONOACYLGLYCEROL LIPASE"/>
    <property type="match status" value="1"/>
</dbReference>
<feature type="binding site" evidence="5">
    <location>
        <begin position="154"/>
        <end position="158"/>
    </location>
    <ligand>
        <name>substrate</name>
    </ligand>
</feature>
<evidence type="ECO:0000313" key="7">
    <source>
        <dbReference type="EMBL" id="MDT0583701.1"/>
    </source>
</evidence>
<dbReference type="SUPFAM" id="SSF53474">
    <property type="entry name" value="alpha/beta-Hydrolases"/>
    <property type="match status" value="1"/>
</dbReference>
<evidence type="ECO:0000259" key="6">
    <source>
        <dbReference type="Pfam" id="PF00561"/>
    </source>
</evidence>
<feature type="binding site" evidence="5">
    <location>
        <position position="20"/>
    </location>
    <ligand>
        <name>substrate</name>
    </ligand>
</feature>
<feature type="active site" description="Nucleophile" evidence="5">
    <location>
        <position position="93"/>
    </location>
</feature>
<dbReference type="GO" id="GO:0016020">
    <property type="term" value="C:membrane"/>
    <property type="evidence" value="ECO:0007669"/>
    <property type="project" value="TreeGrafter"/>
</dbReference>
<keyword evidence="3 5" id="KW-0093">Biotin biosynthesis</keyword>
<dbReference type="Proteomes" id="UP001249020">
    <property type="component" value="Unassembled WGS sequence"/>
</dbReference>
<dbReference type="Gene3D" id="3.40.50.1820">
    <property type="entry name" value="alpha/beta hydrolase"/>
    <property type="match status" value="1"/>
</dbReference>
<comment type="function">
    <text evidence="5">The physiological role of BioH is to remove the methyl group introduced by BioC when the pimeloyl moiety is complete. It allows to synthesize pimeloyl-ACP via the fatty acid synthetic pathway through the hydrolysis of the ester bonds of pimeloyl-ACP esters.</text>
</comment>
<gene>
    <name evidence="5 7" type="primary">bioH</name>
    <name evidence="7" type="ORF">RM544_14220</name>
</gene>
<feature type="active site" evidence="5">
    <location>
        <position position="246"/>
    </location>
</feature>
<dbReference type="PANTHER" id="PTHR43798:SF31">
    <property type="entry name" value="AB HYDROLASE SUPERFAMILY PROTEIN YCLE"/>
    <property type="match status" value="1"/>
</dbReference>
<comment type="subcellular location">
    <subcellularLocation>
        <location evidence="5">Cytoplasm</location>
    </subcellularLocation>
</comment>
<feature type="domain" description="AB hydrolase-1" evidence="6">
    <location>
        <begin position="13"/>
        <end position="252"/>
    </location>
</feature>
<dbReference type="GO" id="GO:0005737">
    <property type="term" value="C:cytoplasm"/>
    <property type="evidence" value="ECO:0007669"/>
    <property type="project" value="UniProtKB-SubCell"/>
</dbReference>
<feature type="active site" evidence="5">
    <location>
        <position position="218"/>
    </location>
</feature>
<keyword evidence="2 5" id="KW-0963">Cytoplasm</keyword>
<dbReference type="EMBL" id="JAVRIE010000006">
    <property type="protein sequence ID" value="MDT0583701.1"/>
    <property type="molecule type" value="Genomic_DNA"/>
</dbReference>
<keyword evidence="1 5" id="KW-0719">Serine esterase</keyword>
<dbReference type="Pfam" id="PF00561">
    <property type="entry name" value="Abhydrolase_1"/>
    <property type="match status" value="1"/>
</dbReference>
<feature type="binding site" evidence="5">
    <location>
        <begin position="93"/>
        <end position="94"/>
    </location>
    <ligand>
        <name>substrate</name>
    </ligand>
</feature>
<dbReference type="InterPro" id="IPR010076">
    <property type="entry name" value="BioH"/>
</dbReference>
<proteinExistence type="inferred from homology"/>
<protein>
    <recommendedName>
        <fullName evidence="5">Pimeloyl-[acyl-carrier protein] methyl ester esterase</fullName>
        <ecNumber evidence="5">3.1.1.85</ecNumber>
    </recommendedName>
    <alternativeName>
        <fullName evidence="5">Biotin synthesis protein BioH</fullName>
    </alternativeName>
    <alternativeName>
        <fullName evidence="5">Carboxylesterase BioH</fullName>
    </alternativeName>
</protein>
<comment type="similarity">
    <text evidence="5">Belongs to the AB hydrolase superfamily. Carboxylesterase BioH family.</text>
</comment>
<dbReference type="AlphaFoldDB" id="A0AAW8R6D5"/>
<comment type="catalytic activity">
    <reaction evidence="5">
        <text>6-carboxyhexanoyl-[ACP] methyl ester + H2O = 6-carboxyhexanoyl-[ACP] + methanol + H(+)</text>
        <dbReference type="Rhea" id="RHEA:42700"/>
        <dbReference type="Rhea" id="RHEA-COMP:9955"/>
        <dbReference type="Rhea" id="RHEA-COMP:10186"/>
        <dbReference type="ChEBI" id="CHEBI:15377"/>
        <dbReference type="ChEBI" id="CHEBI:15378"/>
        <dbReference type="ChEBI" id="CHEBI:17790"/>
        <dbReference type="ChEBI" id="CHEBI:78846"/>
        <dbReference type="ChEBI" id="CHEBI:82735"/>
        <dbReference type="EC" id="3.1.1.85"/>
    </reaction>
</comment>
<dbReference type="RefSeq" id="WP_311362470.1">
    <property type="nucleotide sequence ID" value="NZ_JAVRIE010000006.1"/>
</dbReference>
<dbReference type="EC" id="3.1.1.85" evidence="5"/>
<dbReference type="NCBIfam" id="TIGR01738">
    <property type="entry name" value="bioH"/>
    <property type="match status" value="1"/>
</dbReference>
<evidence type="ECO:0000256" key="4">
    <source>
        <dbReference type="ARBA" id="ARBA00022801"/>
    </source>
</evidence>
<feature type="binding site" evidence="5">
    <location>
        <position position="246"/>
    </location>
    <ligand>
        <name>substrate</name>
    </ligand>
</feature>
<evidence type="ECO:0000313" key="8">
    <source>
        <dbReference type="Proteomes" id="UP001249020"/>
    </source>
</evidence>
<reference evidence="7 8" key="1">
    <citation type="submission" date="2023-09" db="EMBL/GenBank/DDBJ databases">
        <authorList>
            <person name="Rey-Velasco X."/>
        </authorList>
    </citation>
    <scope>NUCLEOTIDE SEQUENCE [LARGE SCALE GENOMIC DNA]</scope>
    <source>
        <strain evidence="7 8">W409</strain>
    </source>
</reference>
<sequence>MSTAAPAKSTVITLVFIHGWGMNSGVFSQLIEALRTLDEESESVSHVVFDYLCLDLPGHGAQHDIIPSPYELSTLADSVGSQIPENSVLIGWSLGGLVAQYLAMNQHPNMLALITIASTPKFQMADAWPGIKPEVLSMFTEQLSLNHHKTLSRFLAIQMMGVENAKALIKQISASIDALPTPHPSALAAGLEILQHADLRQDIGRIVVPTLRLYGRLDSLVPHSAINQIQHLQPNSQTLIFKHASHAPFLTDAKVFAEHLRGFISAMLLHS</sequence>
<comment type="pathway">
    <text evidence="5">Cofactor biosynthesis; biotin biosynthesis.</text>
</comment>
<dbReference type="GO" id="GO:0090499">
    <property type="term" value="F:pimelyl-[acyl-carrier protein] methyl ester esterase activity"/>
    <property type="evidence" value="ECO:0007669"/>
    <property type="project" value="UniProtKB-EC"/>
</dbReference>
<organism evidence="7 8">
    <name type="scientific">Brumicola blandensis</name>
    <dbReference type="NCBI Taxonomy" id="3075611"/>
    <lineage>
        <taxon>Bacteria</taxon>
        <taxon>Pseudomonadati</taxon>
        <taxon>Pseudomonadota</taxon>
        <taxon>Gammaproteobacteria</taxon>
        <taxon>Alteromonadales</taxon>
        <taxon>Alteromonadaceae</taxon>
        <taxon>Brumicola</taxon>
    </lineage>
</organism>
<keyword evidence="8" id="KW-1185">Reference proteome</keyword>
<dbReference type="InterPro" id="IPR000073">
    <property type="entry name" value="AB_hydrolase_1"/>
</dbReference>
<dbReference type="InterPro" id="IPR050266">
    <property type="entry name" value="AB_hydrolase_sf"/>
</dbReference>
<dbReference type="InterPro" id="IPR029058">
    <property type="entry name" value="AB_hydrolase_fold"/>
</dbReference>
<keyword evidence="4 5" id="KW-0378">Hydrolase</keyword>